<dbReference type="InterPro" id="IPR036873">
    <property type="entry name" value="Rhodanese-like_dom_sf"/>
</dbReference>
<proteinExistence type="predicted"/>
<dbReference type="Pfam" id="PF00581">
    <property type="entry name" value="Rhodanese"/>
    <property type="match status" value="1"/>
</dbReference>
<dbReference type="PANTHER" id="PTHR44086">
    <property type="entry name" value="THIOSULFATE SULFURTRANSFERASE RDL2, MITOCHONDRIAL-RELATED"/>
    <property type="match status" value="1"/>
</dbReference>
<dbReference type="Proteomes" id="UP001371218">
    <property type="component" value="Unassembled WGS sequence"/>
</dbReference>
<gene>
    <name evidence="2" type="ORF">AACH06_27305</name>
</gene>
<dbReference type="PANTHER" id="PTHR44086:SF10">
    <property type="entry name" value="THIOSULFATE SULFURTRANSFERASE_RHODANESE-LIKE DOMAIN-CONTAINING PROTEIN 3"/>
    <property type="match status" value="1"/>
</dbReference>
<dbReference type="RefSeq" id="WP_341428982.1">
    <property type="nucleotide sequence ID" value="NZ_JBBUTG010000030.1"/>
</dbReference>
<accession>A0ABU9BX47</accession>
<comment type="caution">
    <text evidence="2">The sequence shown here is derived from an EMBL/GenBank/DDBJ whole genome shotgun (WGS) entry which is preliminary data.</text>
</comment>
<dbReference type="InterPro" id="IPR001763">
    <property type="entry name" value="Rhodanese-like_dom"/>
</dbReference>
<protein>
    <submittedName>
        <fullName evidence="2">Rhodanese-like domain-containing protein</fullName>
    </submittedName>
</protein>
<evidence type="ECO:0000313" key="2">
    <source>
        <dbReference type="EMBL" id="MEK8034554.1"/>
    </source>
</evidence>
<organism evidence="2 3">
    <name type="scientific">Ideonella lacteola</name>
    <dbReference type="NCBI Taxonomy" id="2984193"/>
    <lineage>
        <taxon>Bacteria</taxon>
        <taxon>Pseudomonadati</taxon>
        <taxon>Pseudomonadota</taxon>
        <taxon>Betaproteobacteria</taxon>
        <taxon>Burkholderiales</taxon>
        <taxon>Sphaerotilaceae</taxon>
        <taxon>Ideonella</taxon>
    </lineage>
</organism>
<dbReference type="Gene3D" id="3.40.250.10">
    <property type="entry name" value="Rhodanese-like domain"/>
    <property type="match status" value="1"/>
</dbReference>
<reference evidence="2 3" key="1">
    <citation type="submission" date="2024-04" db="EMBL/GenBank/DDBJ databases">
        <title>Novel species of the genus Ideonella isolated from streams.</title>
        <authorList>
            <person name="Lu H."/>
        </authorList>
    </citation>
    <scope>NUCLEOTIDE SEQUENCE [LARGE SCALE GENOMIC DNA]</scope>
    <source>
        <strain evidence="2 3">DXS29W</strain>
    </source>
</reference>
<keyword evidence="3" id="KW-1185">Reference proteome</keyword>
<dbReference type="PROSITE" id="PS50206">
    <property type="entry name" value="RHODANESE_3"/>
    <property type="match status" value="1"/>
</dbReference>
<feature type="domain" description="Rhodanese" evidence="1">
    <location>
        <begin position="35"/>
        <end position="108"/>
    </location>
</feature>
<evidence type="ECO:0000259" key="1">
    <source>
        <dbReference type="PROSITE" id="PS50206"/>
    </source>
</evidence>
<sequence length="108" mass="11421">MKHPSSLPRSSATMVAEANEQVARISVDELRTLLTNDAITLLDVRETGEHAACTIPGAVCVPRGMLEFHADPASPFHRAGMAPSRNYVLFCGSGGRSALAALTLQTMG</sequence>
<name>A0ABU9BX47_9BURK</name>
<dbReference type="EMBL" id="JBBUTG010000030">
    <property type="protein sequence ID" value="MEK8034554.1"/>
    <property type="molecule type" value="Genomic_DNA"/>
</dbReference>
<evidence type="ECO:0000313" key="3">
    <source>
        <dbReference type="Proteomes" id="UP001371218"/>
    </source>
</evidence>
<dbReference type="SUPFAM" id="SSF52821">
    <property type="entry name" value="Rhodanese/Cell cycle control phosphatase"/>
    <property type="match status" value="1"/>
</dbReference>